<dbReference type="InParanoid" id="A0A212R5S5"/>
<dbReference type="InterPro" id="IPR002761">
    <property type="entry name" value="Diphthami_syn_dom"/>
</dbReference>
<sequence length="231" mass="25913">MIALAWSGGKDSMMALHALRRRGERVAVLLVTLNEAFDRVSMHGVRRSLIHAQAAALGLPLYEVWLPHPCPNEIYEQRMGEAVRALMDQGIRRFAFGDLFLEEIRAYRLRHLLPLGAEVLFPIWGEPTHDLVRRFLALGFRALTVCVDGNRLGPAFLGRTLDLGFLADLPPEVDPAGENGEFHTFVYDGPGFREPVAFTRGEQVYRDGFWFQDLVPVTVPALPVLPRKGSL</sequence>
<evidence type="ECO:0000313" key="2">
    <source>
        <dbReference type="EMBL" id="SNB67453.1"/>
    </source>
</evidence>
<dbReference type="Gene3D" id="3.90.1490.10">
    <property type="entry name" value="putative n-type atp pyrophosphatase, domain 2"/>
    <property type="match status" value="1"/>
</dbReference>
<dbReference type="RefSeq" id="WP_088571499.1">
    <property type="nucleotide sequence ID" value="NZ_FYEK01000031.1"/>
</dbReference>
<dbReference type="SUPFAM" id="SSF52402">
    <property type="entry name" value="Adenine nucleotide alpha hydrolases-like"/>
    <property type="match status" value="1"/>
</dbReference>
<organism evidence="2 3">
    <name type="scientific">Thermoflexus hugenholtzii JAD2</name>
    <dbReference type="NCBI Taxonomy" id="877466"/>
    <lineage>
        <taxon>Bacteria</taxon>
        <taxon>Bacillati</taxon>
        <taxon>Chloroflexota</taxon>
        <taxon>Thermoflexia</taxon>
        <taxon>Thermoflexales</taxon>
        <taxon>Thermoflexaceae</taxon>
        <taxon>Thermoflexus</taxon>
    </lineage>
</organism>
<gene>
    <name evidence="2" type="ORF">SAMN02746019_00013220</name>
</gene>
<dbReference type="Gene3D" id="3.40.50.620">
    <property type="entry name" value="HUPs"/>
    <property type="match status" value="1"/>
</dbReference>
<dbReference type="InterPro" id="IPR014729">
    <property type="entry name" value="Rossmann-like_a/b/a_fold"/>
</dbReference>
<keyword evidence="3" id="KW-1185">Reference proteome</keyword>
<evidence type="ECO:0000259" key="1">
    <source>
        <dbReference type="Pfam" id="PF01902"/>
    </source>
</evidence>
<dbReference type="Proteomes" id="UP000197025">
    <property type="component" value="Unassembled WGS sequence"/>
</dbReference>
<accession>A0A212R5S5</accession>
<protein>
    <submittedName>
        <fullName evidence="2">MJ0570-related uncharacterized domain-containing protein</fullName>
    </submittedName>
</protein>
<dbReference type="Pfam" id="PF01902">
    <property type="entry name" value="Diphthami_syn_2"/>
    <property type="match status" value="1"/>
</dbReference>
<dbReference type="AlphaFoldDB" id="A0A212R5S5"/>
<evidence type="ECO:0000313" key="3">
    <source>
        <dbReference type="Proteomes" id="UP000197025"/>
    </source>
</evidence>
<name>A0A212R5S5_9CHLR</name>
<dbReference type="CDD" id="cd01994">
    <property type="entry name" value="AANH_PF0828-like"/>
    <property type="match status" value="1"/>
</dbReference>
<reference evidence="3" key="1">
    <citation type="submission" date="2017-06" db="EMBL/GenBank/DDBJ databases">
        <authorList>
            <person name="Varghese N."/>
            <person name="Submissions S."/>
        </authorList>
    </citation>
    <scope>NUCLEOTIDE SEQUENCE [LARGE SCALE GENOMIC DNA]</scope>
    <source>
        <strain evidence="3">JAD2</strain>
    </source>
</reference>
<proteinExistence type="predicted"/>
<feature type="domain" description="Diphthamide synthase" evidence="1">
    <location>
        <begin position="3"/>
        <end position="212"/>
    </location>
</feature>
<dbReference type="OrthoDB" id="3572539at2"/>
<dbReference type="EMBL" id="FYEK01000031">
    <property type="protein sequence ID" value="SNB67453.1"/>
    <property type="molecule type" value="Genomic_DNA"/>
</dbReference>